<dbReference type="Gene3D" id="3.90.1150.10">
    <property type="entry name" value="Aspartate Aminotransferase, domain 1"/>
    <property type="match status" value="1"/>
</dbReference>
<dbReference type="Pfam" id="PF00155">
    <property type="entry name" value="Aminotran_1_2"/>
    <property type="match status" value="1"/>
</dbReference>
<keyword evidence="7" id="KW-1185">Reference proteome</keyword>
<sequence length="397" mass="43714">MKIENPNPIEWRFSERASQLQSSFIREILKITQRPEIISFAGGLPSPATFPVEHMKAAFDKVLSENGKVALQYGPTDGYPLLREWIANSLSTATCKILPEQVLMTSGSQQALDLLGKVLIDEGSRVLVETPSYLGALQAFSVYRPEFKSVATDEHGLVPSSIAAVADGARLLYALPNFQNPTGRSLSIERRQELVETCARLGLPLIEDDPYGALSYKGEPFPKMLNMNPDGVIYMGSFSKVLTPGIRLGYVVAPLPLVRRLELAKQAADLHTAQLTQMVVYEVVKDGFLDQHIPTIRALYANQCQAMLDAVTEFFPEGVTWTKPEGGMFIWVTLPKHIDAMKLLDQAIAAKVAFVPGAPFYANEPETNTLRLSFVTVPPERIREGVAILGKLIAAQM</sequence>
<evidence type="ECO:0000259" key="5">
    <source>
        <dbReference type="Pfam" id="PF00155"/>
    </source>
</evidence>
<proteinExistence type="predicted"/>
<evidence type="ECO:0000256" key="2">
    <source>
        <dbReference type="ARBA" id="ARBA00022576"/>
    </source>
</evidence>
<dbReference type="EMBL" id="WHJH01000006">
    <property type="protein sequence ID" value="NHZ89013.1"/>
    <property type="molecule type" value="Genomic_DNA"/>
</dbReference>
<dbReference type="RefSeq" id="WP_166872691.1">
    <property type="nucleotide sequence ID" value="NZ_WHJH01000006.1"/>
</dbReference>
<name>A0ABX0NQ58_9BURK</name>
<evidence type="ECO:0000313" key="7">
    <source>
        <dbReference type="Proteomes" id="UP000609726"/>
    </source>
</evidence>
<dbReference type="SUPFAM" id="SSF53383">
    <property type="entry name" value="PLP-dependent transferases"/>
    <property type="match status" value="1"/>
</dbReference>
<accession>A0ABX0NQ58</accession>
<dbReference type="InterPro" id="IPR050859">
    <property type="entry name" value="Class-I_PLP-dep_aminotransf"/>
</dbReference>
<dbReference type="PANTHER" id="PTHR42790">
    <property type="entry name" value="AMINOTRANSFERASE"/>
    <property type="match status" value="1"/>
</dbReference>
<gene>
    <name evidence="6" type="ORF">F2P45_08285</name>
</gene>
<protein>
    <submittedName>
        <fullName evidence="6">Aminotransferase class I/II-fold pyridoxal phosphate-dependent enzyme</fullName>
    </submittedName>
</protein>
<keyword evidence="3" id="KW-0808">Transferase</keyword>
<evidence type="ECO:0000256" key="3">
    <source>
        <dbReference type="ARBA" id="ARBA00022679"/>
    </source>
</evidence>
<evidence type="ECO:0000256" key="1">
    <source>
        <dbReference type="ARBA" id="ARBA00001933"/>
    </source>
</evidence>
<dbReference type="InterPro" id="IPR015424">
    <property type="entry name" value="PyrdxlP-dep_Trfase"/>
</dbReference>
<dbReference type="InterPro" id="IPR015422">
    <property type="entry name" value="PyrdxlP-dep_Trfase_small"/>
</dbReference>
<evidence type="ECO:0000256" key="4">
    <source>
        <dbReference type="ARBA" id="ARBA00022898"/>
    </source>
</evidence>
<dbReference type="GO" id="GO:0008483">
    <property type="term" value="F:transaminase activity"/>
    <property type="evidence" value="ECO:0007669"/>
    <property type="project" value="UniProtKB-KW"/>
</dbReference>
<dbReference type="InterPro" id="IPR015421">
    <property type="entry name" value="PyrdxlP-dep_Trfase_major"/>
</dbReference>
<organism evidence="6 7">
    <name type="scientific">Massilia mucilaginosa</name>
    <dbReference type="NCBI Taxonomy" id="2609282"/>
    <lineage>
        <taxon>Bacteria</taxon>
        <taxon>Pseudomonadati</taxon>
        <taxon>Pseudomonadota</taxon>
        <taxon>Betaproteobacteria</taxon>
        <taxon>Burkholderiales</taxon>
        <taxon>Oxalobacteraceae</taxon>
        <taxon>Telluria group</taxon>
        <taxon>Massilia</taxon>
    </lineage>
</organism>
<comment type="caution">
    <text evidence="6">The sequence shown here is derived from an EMBL/GenBank/DDBJ whole genome shotgun (WGS) entry which is preliminary data.</text>
</comment>
<comment type="cofactor">
    <cofactor evidence="1">
        <name>pyridoxal 5'-phosphate</name>
        <dbReference type="ChEBI" id="CHEBI:597326"/>
    </cofactor>
</comment>
<feature type="domain" description="Aminotransferase class I/classII large" evidence="5">
    <location>
        <begin position="51"/>
        <end position="387"/>
    </location>
</feature>
<reference evidence="6 7" key="1">
    <citation type="submission" date="2019-10" db="EMBL/GenBank/DDBJ databases">
        <title>Taxonomy of Antarctic Massilia spp.: description of Massilia rubra sp. nov., Massilia aquatica sp. nov., Massilia mucilaginosa sp. nov., Massilia frigida sp. nov. isolated from streams, lakes and regoliths.</title>
        <authorList>
            <person name="Holochova P."/>
            <person name="Sedlacek I."/>
            <person name="Kralova S."/>
            <person name="Maslanova I."/>
            <person name="Busse H.-J."/>
            <person name="Stankova E."/>
            <person name="Vrbovska V."/>
            <person name="Kovarovic V."/>
            <person name="Bartak M."/>
            <person name="Svec P."/>
            <person name="Pantucek R."/>
        </authorList>
    </citation>
    <scope>NUCLEOTIDE SEQUENCE [LARGE SCALE GENOMIC DNA]</scope>
    <source>
        <strain evidence="6 7">CCM 8733</strain>
    </source>
</reference>
<dbReference type="PANTHER" id="PTHR42790:SF19">
    <property type="entry name" value="KYNURENINE_ALPHA-AMINOADIPATE AMINOTRANSFERASE, MITOCHONDRIAL"/>
    <property type="match status" value="1"/>
</dbReference>
<evidence type="ECO:0000313" key="6">
    <source>
        <dbReference type="EMBL" id="NHZ89013.1"/>
    </source>
</evidence>
<keyword evidence="4" id="KW-0663">Pyridoxal phosphate</keyword>
<dbReference type="CDD" id="cd00609">
    <property type="entry name" value="AAT_like"/>
    <property type="match status" value="1"/>
</dbReference>
<dbReference type="InterPro" id="IPR004839">
    <property type="entry name" value="Aminotransferase_I/II_large"/>
</dbReference>
<dbReference type="Gene3D" id="3.40.640.10">
    <property type="entry name" value="Type I PLP-dependent aspartate aminotransferase-like (Major domain)"/>
    <property type="match status" value="1"/>
</dbReference>
<keyword evidence="2 6" id="KW-0032">Aminotransferase</keyword>
<dbReference type="Proteomes" id="UP000609726">
    <property type="component" value="Unassembled WGS sequence"/>
</dbReference>